<accession>A0ABN9V5F4</accession>
<organism evidence="1 2">
    <name type="scientific">Prorocentrum cordatum</name>
    <dbReference type="NCBI Taxonomy" id="2364126"/>
    <lineage>
        <taxon>Eukaryota</taxon>
        <taxon>Sar</taxon>
        <taxon>Alveolata</taxon>
        <taxon>Dinophyceae</taxon>
        <taxon>Prorocentrales</taxon>
        <taxon>Prorocentraceae</taxon>
        <taxon>Prorocentrum</taxon>
    </lineage>
</organism>
<feature type="non-terminal residue" evidence="1">
    <location>
        <position position="253"/>
    </location>
</feature>
<comment type="caution">
    <text evidence="1">The sequence shown here is derived from an EMBL/GenBank/DDBJ whole genome shotgun (WGS) entry which is preliminary data.</text>
</comment>
<evidence type="ECO:0000313" key="1">
    <source>
        <dbReference type="EMBL" id="CAK0868094.1"/>
    </source>
</evidence>
<dbReference type="EMBL" id="CAUYUJ010016715">
    <property type="protein sequence ID" value="CAK0868094.1"/>
    <property type="molecule type" value="Genomic_DNA"/>
</dbReference>
<reference evidence="1" key="1">
    <citation type="submission" date="2023-10" db="EMBL/GenBank/DDBJ databases">
        <authorList>
            <person name="Chen Y."/>
            <person name="Shah S."/>
            <person name="Dougan E. K."/>
            <person name="Thang M."/>
            <person name="Chan C."/>
        </authorList>
    </citation>
    <scope>NUCLEOTIDE SEQUENCE [LARGE SCALE GENOMIC DNA]</scope>
</reference>
<proteinExistence type="predicted"/>
<protein>
    <submittedName>
        <fullName evidence="1">Uncharacterized protein</fullName>
    </submittedName>
</protein>
<keyword evidence="2" id="KW-1185">Reference proteome</keyword>
<name>A0ABN9V5F4_9DINO</name>
<evidence type="ECO:0000313" key="2">
    <source>
        <dbReference type="Proteomes" id="UP001189429"/>
    </source>
</evidence>
<gene>
    <name evidence="1" type="ORF">PCOR1329_LOCUS54870</name>
</gene>
<dbReference type="Proteomes" id="UP001189429">
    <property type="component" value="Unassembled WGS sequence"/>
</dbReference>
<sequence>MAMRCRICAASGVDGPAMPGEQVCAAHAAMAAAVPPGLAGVADPAASNASLTQSTAGLSIGDSDIDVDDAGDAGDAVHRAAPLAASPAARTVFTELIEHQVMPHLEIINARAALGNFPVVPSEMKTRSDFQGPDLELGTLESRVRFAKLIGSTIDTATWSTTDTQEARNDVAGITQVADQCVLSMDSWKAERKKLRASKLPLWMELGTQALDLLRRTAPHQSDILLTQWSNIFATPAAGVCCLGEERAIRGRD</sequence>